<keyword evidence="1" id="KW-0175">Coiled coil</keyword>
<comment type="caution">
    <text evidence="2">The sequence shown here is derived from an EMBL/GenBank/DDBJ whole genome shotgun (WGS) entry which is preliminary data.</text>
</comment>
<name>A0A1S2VBE3_9BACT</name>
<dbReference type="Proteomes" id="UP000181790">
    <property type="component" value="Unassembled WGS sequence"/>
</dbReference>
<dbReference type="EMBL" id="MORL01000029">
    <property type="protein sequence ID" value="OIN56051.1"/>
    <property type="molecule type" value="Genomic_DNA"/>
</dbReference>
<evidence type="ECO:0000313" key="2">
    <source>
        <dbReference type="EMBL" id="OIN56051.1"/>
    </source>
</evidence>
<protein>
    <submittedName>
        <fullName evidence="2">Uncharacterized protein</fullName>
    </submittedName>
</protein>
<evidence type="ECO:0000313" key="3">
    <source>
        <dbReference type="Proteomes" id="UP000181790"/>
    </source>
</evidence>
<gene>
    <name evidence="2" type="ORF">BLX24_26705</name>
</gene>
<dbReference type="OrthoDB" id="965211at2"/>
<keyword evidence="3" id="KW-1185">Reference proteome</keyword>
<evidence type="ECO:0000256" key="1">
    <source>
        <dbReference type="SAM" id="Coils"/>
    </source>
</evidence>
<dbReference type="RefSeq" id="WP_071506292.1">
    <property type="nucleotide sequence ID" value="NZ_MORL01000029.1"/>
</dbReference>
<accession>A0A1S2VBE3</accession>
<reference evidence="2 3" key="1">
    <citation type="submission" date="2016-10" db="EMBL/GenBank/DDBJ databases">
        <title>Arsenicibacter rosenii gen. nov., sp. nov., an efficient arsenic-methylating bacterium isolated from an arsenic-contaminated paddy soil.</title>
        <authorList>
            <person name="Huang K."/>
        </authorList>
    </citation>
    <scope>NUCLEOTIDE SEQUENCE [LARGE SCALE GENOMIC DNA]</scope>
    <source>
        <strain evidence="2 3">SM-1</strain>
    </source>
</reference>
<organism evidence="2 3">
    <name type="scientific">Arsenicibacter rosenii</name>
    <dbReference type="NCBI Taxonomy" id="1750698"/>
    <lineage>
        <taxon>Bacteria</taxon>
        <taxon>Pseudomonadati</taxon>
        <taxon>Bacteroidota</taxon>
        <taxon>Cytophagia</taxon>
        <taxon>Cytophagales</taxon>
        <taxon>Spirosomataceae</taxon>
        <taxon>Arsenicibacter</taxon>
    </lineage>
</organism>
<sequence>MNIQLIKGDFTPTEAIDILTGMVNVKIKFHERKIAGTDSEEDIKMRERRIRQLQQSLHEARQLMLAKEKHCTLTADILIG</sequence>
<proteinExistence type="predicted"/>
<dbReference type="AlphaFoldDB" id="A0A1S2VBE3"/>
<feature type="coiled-coil region" evidence="1">
    <location>
        <begin position="43"/>
        <end position="70"/>
    </location>
</feature>